<dbReference type="Proteomes" id="UP001233999">
    <property type="component" value="Unassembled WGS sequence"/>
</dbReference>
<evidence type="ECO:0000313" key="12">
    <source>
        <dbReference type="Proteomes" id="UP001233999"/>
    </source>
</evidence>
<dbReference type="PROSITE" id="PS51450">
    <property type="entry name" value="LRR"/>
    <property type="match status" value="3"/>
</dbReference>
<feature type="chain" id="PRO_5042229903" evidence="10">
    <location>
        <begin position="23"/>
        <end position="579"/>
    </location>
</feature>
<keyword evidence="8 9" id="KW-0472">Membrane</keyword>
<keyword evidence="4 9" id="KW-0812">Transmembrane</keyword>
<organism evidence="11 12">
    <name type="scientific">Diploptera punctata</name>
    <name type="common">Pacific beetle cockroach</name>
    <dbReference type="NCBI Taxonomy" id="6984"/>
    <lineage>
        <taxon>Eukaryota</taxon>
        <taxon>Metazoa</taxon>
        <taxon>Ecdysozoa</taxon>
        <taxon>Arthropoda</taxon>
        <taxon>Hexapoda</taxon>
        <taxon>Insecta</taxon>
        <taxon>Pterygota</taxon>
        <taxon>Neoptera</taxon>
        <taxon>Polyneoptera</taxon>
        <taxon>Dictyoptera</taxon>
        <taxon>Blattodea</taxon>
        <taxon>Blaberoidea</taxon>
        <taxon>Blaberidae</taxon>
        <taxon>Diplopterinae</taxon>
        <taxon>Diploptera</taxon>
    </lineage>
</organism>
<comment type="caution">
    <text evidence="11">The sequence shown here is derived from an EMBL/GenBank/DDBJ whole genome shotgun (WGS) entry which is preliminary data.</text>
</comment>
<accession>A0AAD8EBR1</accession>
<evidence type="ECO:0000256" key="10">
    <source>
        <dbReference type="SAM" id="SignalP"/>
    </source>
</evidence>
<dbReference type="Gene3D" id="3.80.10.10">
    <property type="entry name" value="Ribonuclease Inhibitor"/>
    <property type="match status" value="3"/>
</dbReference>
<dbReference type="PANTHER" id="PTHR24373:SF370">
    <property type="entry name" value="FISH-LIPS, ISOFORM E"/>
    <property type="match status" value="1"/>
</dbReference>
<evidence type="ECO:0000256" key="5">
    <source>
        <dbReference type="ARBA" id="ARBA00022729"/>
    </source>
</evidence>
<reference evidence="11" key="1">
    <citation type="journal article" date="2023" name="IScience">
        <title>Live-bearing cockroach genome reveals convergent evolutionary mechanisms linked to viviparity in insects and beyond.</title>
        <authorList>
            <person name="Fouks B."/>
            <person name="Harrison M.C."/>
            <person name="Mikhailova A.A."/>
            <person name="Marchal E."/>
            <person name="English S."/>
            <person name="Carruthers M."/>
            <person name="Jennings E.C."/>
            <person name="Chiamaka E.L."/>
            <person name="Frigard R.A."/>
            <person name="Pippel M."/>
            <person name="Attardo G.M."/>
            <person name="Benoit J.B."/>
            <person name="Bornberg-Bauer E."/>
            <person name="Tobe S.S."/>
        </authorList>
    </citation>
    <scope>NUCLEOTIDE SEQUENCE</scope>
    <source>
        <strain evidence="11">Stay&amp;Tobe</strain>
    </source>
</reference>
<sequence length="579" mass="65556">MKGHKILILGILFMLTPCIVGGINCPAPCECDMVAGADCSNSSMTQLPITLDKDISILKANNNSFTHLNRFTFSKFGNSIFPHLIQLSFQNNCITNVDPSTFEGVRNIKELNLNKNLISQLNPSVFRNLHKLEKLHLDRNRFRVLEKGVFRELTSLSILDLSENMIDTIKYGAFKGLGSLKKLYLRANRLELLVGEIFMDLGSLVELDLSNNLLTIIKSDNFRGLWSLEVLEMIFNRIHTVERDSFIDLTNLNRLDLDDNLITSLKGRIFKGLSNLDTLYLSDNQLTHLGSDSFLGLRNLTTLYITSNLIETIESSTFQQTPNLEFLFLTSNPNLKLPVDEALIYSGTLFYLDMSECNLTYVPPAAFSGLSNLMTLELSKNNISRLDREVLKPMIERLSQVNIDNNPLQCDCHLKSTFIWCKDHDVSFFGKCDGKRQVTWESFSSLDCGEAMEDINSDNPDQEIETFTPVTFHTVVVIDDDVDPPSFPDQPTTSPRVANHDDKINKTSKSLERPKNEIVVSQHTVATSRVPHKENDRAWSVVLFLSITVCLLLIIIAGLLISLIFYRRQNRTIIYTVPM</sequence>
<name>A0AAD8EBR1_DIPPU</name>
<reference evidence="11" key="2">
    <citation type="submission" date="2023-05" db="EMBL/GenBank/DDBJ databases">
        <authorList>
            <person name="Fouks B."/>
        </authorList>
    </citation>
    <scope>NUCLEOTIDE SEQUENCE</scope>
    <source>
        <strain evidence="11">Stay&amp;Tobe</strain>
        <tissue evidence="11">Testes</tissue>
    </source>
</reference>
<dbReference type="InterPro" id="IPR003591">
    <property type="entry name" value="Leu-rich_rpt_typical-subtyp"/>
</dbReference>
<evidence type="ECO:0000256" key="1">
    <source>
        <dbReference type="ARBA" id="ARBA00004236"/>
    </source>
</evidence>
<dbReference type="PANTHER" id="PTHR24373">
    <property type="entry name" value="SLIT RELATED LEUCINE-RICH REPEAT NEURONAL PROTEIN"/>
    <property type="match status" value="1"/>
</dbReference>
<dbReference type="GO" id="GO:0005615">
    <property type="term" value="C:extracellular space"/>
    <property type="evidence" value="ECO:0007669"/>
    <property type="project" value="TreeGrafter"/>
</dbReference>
<evidence type="ECO:0000256" key="9">
    <source>
        <dbReference type="SAM" id="Phobius"/>
    </source>
</evidence>
<dbReference type="InterPro" id="IPR001611">
    <property type="entry name" value="Leu-rich_rpt"/>
</dbReference>
<evidence type="ECO:0000256" key="3">
    <source>
        <dbReference type="ARBA" id="ARBA00022614"/>
    </source>
</evidence>
<dbReference type="SMART" id="SM00369">
    <property type="entry name" value="LRR_TYP"/>
    <property type="match status" value="12"/>
</dbReference>
<comment type="subcellular location">
    <subcellularLocation>
        <location evidence="1">Cell membrane</location>
    </subcellularLocation>
</comment>
<dbReference type="GO" id="GO:0005886">
    <property type="term" value="C:plasma membrane"/>
    <property type="evidence" value="ECO:0007669"/>
    <property type="project" value="UniProtKB-SubCell"/>
</dbReference>
<dbReference type="SUPFAM" id="SSF52058">
    <property type="entry name" value="L domain-like"/>
    <property type="match status" value="1"/>
</dbReference>
<dbReference type="AlphaFoldDB" id="A0AAD8EBR1"/>
<dbReference type="FunFam" id="3.80.10.10:FF:001438">
    <property type="entry name" value="Uncharacterized protein"/>
    <property type="match status" value="1"/>
</dbReference>
<dbReference type="InterPro" id="IPR050328">
    <property type="entry name" value="Dev_Immune_Receptor"/>
</dbReference>
<evidence type="ECO:0000313" key="11">
    <source>
        <dbReference type="EMBL" id="KAJ9583932.1"/>
    </source>
</evidence>
<protein>
    <submittedName>
        <fullName evidence="11">Uncharacterized protein</fullName>
    </submittedName>
</protein>
<feature type="signal peptide" evidence="10">
    <location>
        <begin position="1"/>
        <end position="22"/>
    </location>
</feature>
<keyword evidence="3" id="KW-0433">Leucine-rich repeat</keyword>
<gene>
    <name evidence="11" type="ORF">L9F63_021706</name>
</gene>
<dbReference type="Pfam" id="PF13855">
    <property type="entry name" value="LRR_8"/>
    <property type="match status" value="3"/>
</dbReference>
<keyword evidence="2" id="KW-1003">Cell membrane</keyword>
<dbReference type="SMART" id="SM00365">
    <property type="entry name" value="LRR_SD22"/>
    <property type="match status" value="8"/>
</dbReference>
<dbReference type="InterPro" id="IPR032675">
    <property type="entry name" value="LRR_dom_sf"/>
</dbReference>
<keyword evidence="5 10" id="KW-0732">Signal</keyword>
<evidence type="ECO:0000256" key="6">
    <source>
        <dbReference type="ARBA" id="ARBA00022737"/>
    </source>
</evidence>
<evidence type="ECO:0000256" key="8">
    <source>
        <dbReference type="ARBA" id="ARBA00023136"/>
    </source>
</evidence>
<dbReference type="GO" id="GO:0031012">
    <property type="term" value="C:extracellular matrix"/>
    <property type="evidence" value="ECO:0007669"/>
    <property type="project" value="TreeGrafter"/>
</dbReference>
<dbReference type="FunFam" id="3.80.10.10:FF:001164">
    <property type="entry name" value="GH01279p"/>
    <property type="match status" value="1"/>
</dbReference>
<proteinExistence type="predicted"/>
<feature type="transmembrane region" description="Helical" evidence="9">
    <location>
        <begin position="538"/>
        <end position="566"/>
    </location>
</feature>
<evidence type="ECO:0000256" key="7">
    <source>
        <dbReference type="ARBA" id="ARBA00022989"/>
    </source>
</evidence>
<keyword evidence="6" id="KW-0677">Repeat</keyword>
<keyword evidence="7 9" id="KW-1133">Transmembrane helix</keyword>
<evidence type="ECO:0000256" key="2">
    <source>
        <dbReference type="ARBA" id="ARBA00022475"/>
    </source>
</evidence>
<keyword evidence="12" id="KW-1185">Reference proteome</keyword>
<evidence type="ECO:0000256" key="4">
    <source>
        <dbReference type="ARBA" id="ARBA00022692"/>
    </source>
</evidence>
<dbReference type="EMBL" id="JASPKZ010007493">
    <property type="protein sequence ID" value="KAJ9583932.1"/>
    <property type="molecule type" value="Genomic_DNA"/>
</dbReference>
<dbReference type="Pfam" id="PF00560">
    <property type="entry name" value="LRR_1"/>
    <property type="match status" value="1"/>
</dbReference>